<reference evidence="1 2" key="1">
    <citation type="submission" date="2023-05" db="EMBL/GenBank/DDBJ databases">
        <title>Actinoplanes sp. NEAU-A12 genome sequencing.</title>
        <authorList>
            <person name="Wang Z.-S."/>
        </authorList>
    </citation>
    <scope>NUCLEOTIDE SEQUENCE [LARGE SCALE GENOMIC DNA]</scope>
    <source>
        <strain evidence="1 2">NEAU-A12</strain>
    </source>
</reference>
<gene>
    <name evidence="1" type="ORF">QLQ12_09930</name>
</gene>
<keyword evidence="2" id="KW-1185">Reference proteome</keyword>
<proteinExistence type="predicted"/>
<comment type="caution">
    <text evidence="1">The sequence shown here is derived from an EMBL/GenBank/DDBJ whole genome shotgun (WGS) entry which is preliminary data.</text>
</comment>
<dbReference type="Proteomes" id="UP001241758">
    <property type="component" value="Unassembled WGS sequence"/>
</dbReference>
<evidence type="ECO:0000313" key="1">
    <source>
        <dbReference type="EMBL" id="MDI6098918.1"/>
    </source>
</evidence>
<name>A0ABT6WGR2_9ACTN</name>
<accession>A0ABT6WGR2</accession>
<evidence type="ECO:0000313" key="2">
    <source>
        <dbReference type="Proteomes" id="UP001241758"/>
    </source>
</evidence>
<sequence>MTATATPTAQQQQTAQLLVLLRQYVVSHVRQFPFLLPSVATLREAAGLYGRNDPQGAYQKGVEAYQFIMRTRAAFPSLPLP</sequence>
<dbReference type="EMBL" id="JASCTH010000005">
    <property type="protein sequence ID" value="MDI6098918.1"/>
    <property type="molecule type" value="Genomic_DNA"/>
</dbReference>
<organism evidence="1 2">
    <name type="scientific">Actinoplanes sandaracinus</name>
    <dbReference type="NCBI Taxonomy" id="3045177"/>
    <lineage>
        <taxon>Bacteria</taxon>
        <taxon>Bacillati</taxon>
        <taxon>Actinomycetota</taxon>
        <taxon>Actinomycetes</taxon>
        <taxon>Micromonosporales</taxon>
        <taxon>Micromonosporaceae</taxon>
        <taxon>Actinoplanes</taxon>
    </lineage>
</organism>
<evidence type="ECO:0008006" key="3">
    <source>
        <dbReference type="Google" id="ProtNLM"/>
    </source>
</evidence>
<protein>
    <recommendedName>
        <fullName evidence="3">TipAS antibiotic-recognition domain-containing protein</fullName>
    </recommendedName>
</protein>
<dbReference type="RefSeq" id="WP_282758827.1">
    <property type="nucleotide sequence ID" value="NZ_JASCTH010000005.1"/>
</dbReference>